<evidence type="ECO:0000313" key="10">
    <source>
        <dbReference type="EMBL" id="CAE0496401.1"/>
    </source>
</evidence>
<evidence type="ECO:0000256" key="2">
    <source>
        <dbReference type="ARBA" id="ARBA00009045"/>
    </source>
</evidence>
<evidence type="ECO:0000259" key="9">
    <source>
        <dbReference type="Pfam" id="PF01694"/>
    </source>
</evidence>
<dbReference type="InterPro" id="IPR022764">
    <property type="entry name" value="Peptidase_S54_rhomboid_dom"/>
</dbReference>
<dbReference type="PANTHER" id="PTHR43066:SF1">
    <property type="entry name" value="RHOMBOID PROTEIN 2"/>
    <property type="match status" value="1"/>
</dbReference>
<feature type="domain" description="Peptidase S54 rhomboid" evidence="9">
    <location>
        <begin position="173"/>
        <end position="318"/>
    </location>
</feature>
<keyword evidence="7 8" id="KW-0472">Membrane</keyword>
<keyword evidence="5" id="KW-0378">Hydrolase</keyword>
<proteinExistence type="inferred from homology"/>
<protein>
    <recommendedName>
        <fullName evidence="9">Peptidase S54 rhomboid domain-containing protein</fullName>
    </recommendedName>
</protein>
<feature type="transmembrane region" description="Helical" evidence="8">
    <location>
        <begin position="246"/>
        <end position="266"/>
    </location>
</feature>
<evidence type="ECO:0000256" key="3">
    <source>
        <dbReference type="ARBA" id="ARBA00022670"/>
    </source>
</evidence>
<feature type="transmembrane region" description="Helical" evidence="8">
    <location>
        <begin position="273"/>
        <end position="295"/>
    </location>
</feature>
<dbReference type="AlphaFoldDB" id="A0A7S3QXY4"/>
<evidence type="ECO:0000256" key="7">
    <source>
        <dbReference type="ARBA" id="ARBA00023136"/>
    </source>
</evidence>
<dbReference type="EMBL" id="HBIP01019326">
    <property type="protein sequence ID" value="CAE0496401.1"/>
    <property type="molecule type" value="Transcribed_RNA"/>
</dbReference>
<evidence type="ECO:0000256" key="4">
    <source>
        <dbReference type="ARBA" id="ARBA00022692"/>
    </source>
</evidence>
<dbReference type="InterPro" id="IPR035952">
    <property type="entry name" value="Rhomboid-like_sf"/>
</dbReference>
<feature type="transmembrane region" description="Helical" evidence="8">
    <location>
        <begin position="380"/>
        <end position="400"/>
    </location>
</feature>
<organism evidence="10">
    <name type="scientific">Dunaliella tertiolecta</name>
    <name type="common">Green alga</name>
    <dbReference type="NCBI Taxonomy" id="3047"/>
    <lineage>
        <taxon>Eukaryota</taxon>
        <taxon>Viridiplantae</taxon>
        <taxon>Chlorophyta</taxon>
        <taxon>core chlorophytes</taxon>
        <taxon>Chlorophyceae</taxon>
        <taxon>CS clade</taxon>
        <taxon>Chlamydomonadales</taxon>
        <taxon>Dunaliellaceae</taxon>
        <taxon>Dunaliella</taxon>
    </lineage>
</organism>
<gene>
    <name evidence="10" type="ORF">DTER00134_LOCUS11474</name>
</gene>
<dbReference type="Pfam" id="PF01694">
    <property type="entry name" value="Rhomboid"/>
    <property type="match status" value="1"/>
</dbReference>
<keyword evidence="4 8" id="KW-0812">Transmembrane</keyword>
<comment type="subcellular location">
    <subcellularLocation>
        <location evidence="1">Membrane</location>
        <topology evidence="1">Multi-pass membrane protein</topology>
    </subcellularLocation>
</comment>
<evidence type="ECO:0000256" key="1">
    <source>
        <dbReference type="ARBA" id="ARBA00004141"/>
    </source>
</evidence>
<accession>A0A7S3QXY4</accession>
<keyword evidence="3" id="KW-0645">Protease</keyword>
<dbReference type="GO" id="GO:0006508">
    <property type="term" value="P:proteolysis"/>
    <property type="evidence" value="ECO:0007669"/>
    <property type="project" value="UniProtKB-KW"/>
</dbReference>
<reference evidence="10" key="1">
    <citation type="submission" date="2021-01" db="EMBL/GenBank/DDBJ databases">
        <authorList>
            <person name="Corre E."/>
            <person name="Pelletier E."/>
            <person name="Niang G."/>
            <person name="Scheremetjew M."/>
            <person name="Finn R."/>
            <person name="Kale V."/>
            <person name="Holt S."/>
            <person name="Cochrane G."/>
            <person name="Meng A."/>
            <person name="Brown T."/>
            <person name="Cohen L."/>
        </authorList>
    </citation>
    <scope>NUCLEOTIDE SEQUENCE</scope>
    <source>
        <strain evidence="10">CCMP1320</strain>
    </source>
</reference>
<evidence type="ECO:0000256" key="6">
    <source>
        <dbReference type="ARBA" id="ARBA00022989"/>
    </source>
</evidence>
<dbReference type="Gene3D" id="1.20.1540.10">
    <property type="entry name" value="Rhomboid-like"/>
    <property type="match status" value="1"/>
</dbReference>
<keyword evidence="6 8" id="KW-1133">Transmembrane helix</keyword>
<comment type="similarity">
    <text evidence="2">Belongs to the peptidase S54 family.</text>
</comment>
<sequence>MPPDFDGGGWTSTLAELQVEAEDVIKRLMEYTADGTEKLVQYTTDSSNKVLQLSQEGADRLRDYLDEISGSSFGQKAQDRLHRVRAEWQWGSHGLGTSLHVPIPCEVDHRFIVALAILLKVSSDQAEQHGSEALLRRPVTLALILIEAVTFMVPGGLPLRELCLSPFCVWEKAQWMRLVTPAVIHMDATHLMCNLATALPDCLELEASGGSIKFGLELVGLTGLSHTIYVAWALASKSAFRRNVEYYSVGAVGLSSVAFALQVVAGEQKRSKVVVMGVMVPSQYVWVFGLTLAHLCSPSTSFPGHLSGVLAGLMYNYGIKPVARLVKQVFQGSTALVRRPTATASQRGPRFWGGGTTGGRDFEPGSAAYPSQRSRWWKSWAINLGSQLGLVALATGVFLMSSGRALSKHPINSWQLR</sequence>
<name>A0A7S3QXY4_DUNTE</name>
<dbReference type="GO" id="GO:0016020">
    <property type="term" value="C:membrane"/>
    <property type="evidence" value="ECO:0007669"/>
    <property type="project" value="UniProtKB-SubCell"/>
</dbReference>
<dbReference type="SUPFAM" id="SSF144091">
    <property type="entry name" value="Rhomboid-like"/>
    <property type="match status" value="1"/>
</dbReference>
<evidence type="ECO:0000256" key="5">
    <source>
        <dbReference type="ARBA" id="ARBA00022801"/>
    </source>
</evidence>
<evidence type="ECO:0000256" key="8">
    <source>
        <dbReference type="SAM" id="Phobius"/>
    </source>
</evidence>
<dbReference type="PANTHER" id="PTHR43066">
    <property type="entry name" value="RHOMBOID-RELATED PROTEIN"/>
    <property type="match status" value="1"/>
</dbReference>
<dbReference type="GO" id="GO:0004252">
    <property type="term" value="F:serine-type endopeptidase activity"/>
    <property type="evidence" value="ECO:0007669"/>
    <property type="project" value="InterPro"/>
</dbReference>